<dbReference type="Proteomes" id="UP000580839">
    <property type="component" value="Unassembled WGS sequence"/>
</dbReference>
<sequence length="1265" mass="133957">MSARLILIAALCLAAASSRPAPASGASREFGVVRPGLAADSSRDQALRPDSGVWRIFGPDGPVTYAIVRDDNLRSIIVRFHGPAAFSKQGSTVRRDQAAEVDRVTARFENDLARLAAATAGTAIAPGIAIRQRFSRLLSGVAVQVPAALESQLKALPYVQSVSPDVEVRASLFSSVPLIRADRVWGEFGFTGAGVRVGIIDTGVDYHHPWLGGGFGPGFRVAGGWDFFNDDADPMDDEGHGTHVAGIVAADGSGLRGVAPRATLYAYKVLGSGGFGPMSNIIAALERSADPDGDPATDDALDVVNLSLGSSFGSADDPGAVAIDALSALGTVCVVAAGNSGVPFSISTPASARAAISVAASDDNDQIAGFSSRGPVQGTFDLKPELCAPGVEILSLAPGGGTATRSGTSMAAPHVAGVAALLIEQHQDWTVEDVRAALVETARPNAADSFAAGAGRLDAYAAASARWLVTPSKLSFGRMRPALSHWTRAETLSVRSWSAAPLRLHFALERRALPDGVAIAVEPETLEIAAGGTATAIVRLVASPNALAAPNAVPFGWSGTLVASAADGQTRRVPFGVHECVEFASEDSEVIERLLIHDRKGRQFERLPGFDALFVPAGRYDLVAFGNPAAASGEMAIALHEGLDLTDDRTVSLSFAEATERITFENLAPDGTPLAADRTDFELVMVDSHVLLATYGGFGVQSFRVSPGTSGYRLEYVRRRGAQTRRSFAVPGAVAAPFATRIESNRSDAFRRLSQTFPSFAGLTGRLAFDLVPDRQHGGYFGFAALDSIAEAGTDGTTFECWYVPPATPRHLYLGQRTDLIDLNAGPLVRRTLLSTPTLDFGAGDGVGIHPLSLFERPSFVLRGEALRFGALAPVFRGRFNNSPGQVALFSSLGFSGGPFTDMTGSTLLPPAASWRLTSDSEPIASGILPAGGGAFDPRGPFVPIAIPGPFQFEIEHHDWTLRGRPGALDVRARFDTRRLDPDPPLLTSFAVLADGEPADSIDLGSAATPEVRFELRDDSHARATLEWRELGAIGWQPLGAVADSGLASIALPRSLAGAIELRLVTRDGWGNELEIVTSPAFVARPALDAEARGHVAVLDVGRVELRWDLALPDGARLGVERRAEGEAWRRVGFASTVSPTSVGYHDDSVTPGRIYRYRLLVQHPERTEIEIAVPIDRPSLELAVGPNPTAGPFVAHLRLPTAGAAELQVLDIAGRRVFERRFDALSAGPTALELEWPRGTRPGLYFVRVRWAGQDRIARITHLR</sequence>
<dbReference type="SUPFAM" id="SSF52743">
    <property type="entry name" value="Subtilisin-like"/>
    <property type="match status" value="1"/>
</dbReference>
<dbReference type="InterPro" id="IPR023827">
    <property type="entry name" value="Peptidase_S8_Asp-AS"/>
</dbReference>
<evidence type="ECO:0000256" key="8">
    <source>
        <dbReference type="SAM" id="SignalP"/>
    </source>
</evidence>
<dbReference type="EMBL" id="JABFRW010000185">
    <property type="protein sequence ID" value="NOT35283.1"/>
    <property type="molecule type" value="Genomic_DNA"/>
</dbReference>
<accession>A0A849SNA6</accession>
<evidence type="ECO:0000313" key="10">
    <source>
        <dbReference type="EMBL" id="NOT35283.1"/>
    </source>
</evidence>
<dbReference type="InterPro" id="IPR022398">
    <property type="entry name" value="Peptidase_S8_His-AS"/>
</dbReference>
<keyword evidence="8" id="KW-0732">Signal</keyword>
<name>A0A849SNA6_UNCEI</name>
<proteinExistence type="inferred from homology"/>
<evidence type="ECO:0000256" key="6">
    <source>
        <dbReference type="PROSITE-ProRule" id="PRU01240"/>
    </source>
</evidence>
<dbReference type="InterPro" id="IPR000209">
    <property type="entry name" value="Peptidase_S8/S53_dom"/>
</dbReference>
<reference evidence="10 11" key="1">
    <citation type="submission" date="2020-04" db="EMBL/GenBank/DDBJ databases">
        <title>Metagenomic profiling of ammonia- and methane-oxidizing microorganisms in a Dutch drinking water treatment plant.</title>
        <authorList>
            <person name="Poghosyan L."/>
            <person name="Leucker S."/>
        </authorList>
    </citation>
    <scope>NUCLEOTIDE SEQUENCE [LARGE SCALE GENOMIC DNA]</scope>
    <source>
        <strain evidence="10">S-RSF-IL-03</strain>
    </source>
</reference>
<evidence type="ECO:0000259" key="9">
    <source>
        <dbReference type="Pfam" id="PF00082"/>
    </source>
</evidence>
<feature type="active site" description="Charge relay system" evidence="5 6">
    <location>
        <position position="409"/>
    </location>
</feature>
<comment type="caution">
    <text evidence="10">The sequence shown here is derived from an EMBL/GenBank/DDBJ whole genome shotgun (WGS) entry which is preliminary data.</text>
</comment>
<dbReference type="PRINTS" id="PR00723">
    <property type="entry name" value="SUBTILISIN"/>
</dbReference>
<protein>
    <submittedName>
        <fullName evidence="10">S8 family serine peptidase</fullName>
    </submittedName>
</protein>
<evidence type="ECO:0000256" key="2">
    <source>
        <dbReference type="ARBA" id="ARBA00022670"/>
    </source>
</evidence>
<keyword evidence="4 6" id="KW-0720">Serine protease</keyword>
<feature type="signal peptide" evidence="8">
    <location>
        <begin position="1"/>
        <end position="23"/>
    </location>
</feature>
<dbReference type="Gene3D" id="3.40.50.200">
    <property type="entry name" value="Peptidase S8/S53 domain"/>
    <property type="match status" value="1"/>
</dbReference>
<evidence type="ECO:0000256" key="5">
    <source>
        <dbReference type="PIRSR" id="PIRSR615500-1"/>
    </source>
</evidence>
<dbReference type="PROSITE" id="PS00136">
    <property type="entry name" value="SUBTILASE_ASP"/>
    <property type="match status" value="1"/>
</dbReference>
<keyword evidence="3 6" id="KW-0378">Hydrolase</keyword>
<dbReference type="Pfam" id="PF00082">
    <property type="entry name" value="Peptidase_S8"/>
    <property type="match status" value="1"/>
</dbReference>
<dbReference type="PROSITE" id="PS00137">
    <property type="entry name" value="SUBTILASE_HIS"/>
    <property type="match status" value="1"/>
</dbReference>
<dbReference type="PROSITE" id="PS00138">
    <property type="entry name" value="SUBTILASE_SER"/>
    <property type="match status" value="1"/>
</dbReference>
<feature type="active site" description="Charge relay system" evidence="5 6">
    <location>
        <position position="201"/>
    </location>
</feature>
<evidence type="ECO:0000256" key="4">
    <source>
        <dbReference type="ARBA" id="ARBA00022825"/>
    </source>
</evidence>
<dbReference type="InterPro" id="IPR023828">
    <property type="entry name" value="Peptidase_S8_Ser-AS"/>
</dbReference>
<comment type="similarity">
    <text evidence="1 6 7">Belongs to the peptidase S8 family.</text>
</comment>
<dbReference type="GO" id="GO:0006508">
    <property type="term" value="P:proteolysis"/>
    <property type="evidence" value="ECO:0007669"/>
    <property type="project" value="UniProtKB-KW"/>
</dbReference>
<dbReference type="PROSITE" id="PS51892">
    <property type="entry name" value="SUBTILASE"/>
    <property type="match status" value="1"/>
</dbReference>
<dbReference type="PANTHER" id="PTHR43806:SF65">
    <property type="entry name" value="SERINE PROTEASE APRX"/>
    <property type="match status" value="1"/>
</dbReference>
<evidence type="ECO:0000256" key="3">
    <source>
        <dbReference type="ARBA" id="ARBA00022801"/>
    </source>
</evidence>
<dbReference type="InterPro" id="IPR036852">
    <property type="entry name" value="Peptidase_S8/S53_dom_sf"/>
</dbReference>
<dbReference type="PANTHER" id="PTHR43806">
    <property type="entry name" value="PEPTIDASE S8"/>
    <property type="match status" value="1"/>
</dbReference>
<feature type="domain" description="Peptidase S8/S53" evidence="9">
    <location>
        <begin position="192"/>
        <end position="455"/>
    </location>
</feature>
<dbReference type="InterPro" id="IPR050131">
    <property type="entry name" value="Peptidase_S8_subtilisin-like"/>
</dbReference>
<evidence type="ECO:0000313" key="11">
    <source>
        <dbReference type="Proteomes" id="UP000580839"/>
    </source>
</evidence>
<evidence type="ECO:0000256" key="7">
    <source>
        <dbReference type="RuleBase" id="RU003355"/>
    </source>
</evidence>
<dbReference type="CDD" id="cd07474">
    <property type="entry name" value="Peptidases_S8_subtilisin_Vpr-like"/>
    <property type="match status" value="1"/>
</dbReference>
<organism evidence="10 11">
    <name type="scientific">Eiseniibacteriota bacterium</name>
    <dbReference type="NCBI Taxonomy" id="2212470"/>
    <lineage>
        <taxon>Bacteria</taxon>
        <taxon>Candidatus Eiseniibacteriota</taxon>
    </lineage>
</organism>
<evidence type="ECO:0000256" key="1">
    <source>
        <dbReference type="ARBA" id="ARBA00011073"/>
    </source>
</evidence>
<dbReference type="InterPro" id="IPR034213">
    <property type="entry name" value="S8_Vpr-like"/>
</dbReference>
<dbReference type="InterPro" id="IPR015500">
    <property type="entry name" value="Peptidase_S8_subtilisin-rel"/>
</dbReference>
<dbReference type="GO" id="GO:0004252">
    <property type="term" value="F:serine-type endopeptidase activity"/>
    <property type="evidence" value="ECO:0007669"/>
    <property type="project" value="UniProtKB-UniRule"/>
</dbReference>
<keyword evidence="2 6" id="KW-0645">Protease</keyword>
<feature type="chain" id="PRO_5032300219" evidence="8">
    <location>
        <begin position="24"/>
        <end position="1265"/>
    </location>
</feature>
<gene>
    <name evidence="10" type="ORF">HOP12_14155</name>
</gene>
<feature type="active site" description="Charge relay system" evidence="5 6">
    <location>
        <position position="240"/>
    </location>
</feature>
<dbReference type="AlphaFoldDB" id="A0A849SNA6"/>